<keyword evidence="1" id="KW-1133">Transmembrane helix</keyword>
<dbReference type="OrthoDB" id="6506297at2"/>
<dbReference type="RefSeq" id="WP_150098661.1">
    <property type="nucleotide sequence ID" value="NZ_VWPL01000040.1"/>
</dbReference>
<organism evidence="2 3">
    <name type="scientific">Blastochloris sulfoviridis</name>
    <dbReference type="NCBI Taxonomy" id="50712"/>
    <lineage>
        <taxon>Bacteria</taxon>
        <taxon>Pseudomonadati</taxon>
        <taxon>Pseudomonadota</taxon>
        <taxon>Alphaproteobacteria</taxon>
        <taxon>Hyphomicrobiales</taxon>
        <taxon>Blastochloridaceae</taxon>
        <taxon>Blastochloris</taxon>
    </lineage>
</organism>
<keyword evidence="1" id="KW-0472">Membrane</keyword>
<dbReference type="AlphaFoldDB" id="A0A5M6HM93"/>
<accession>A0A5M6HM93</accession>
<feature type="transmembrane region" description="Helical" evidence="1">
    <location>
        <begin position="49"/>
        <end position="68"/>
    </location>
</feature>
<evidence type="ECO:0000256" key="1">
    <source>
        <dbReference type="SAM" id="Phobius"/>
    </source>
</evidence>
<keyword evidence="1" id="KW-0812">Transmembrane</keyword>
<dbReference type="Proteomes" id="UP000323886">
    <property type="component" value="Unassembled WGS sequence"/>
</dbReference>
<name>A0A5M6HM93_9HYPH</name>
<evidence type="ECO:0000313" key="3">
    <source>
        <dbReference type="Proteomes" id="UP000323886"/>
    </source>
</evidence>
<feature type="transmembrane region" description="Helical" evidence="1">
    <location>
        <begin position="12"/>
        <end position="37"/>
    </location>
</feature>
<keyword evidence="3" id="KW-1185">Reference proteome</keyword>
<evidence type="ECO:0000313" key="2">
    <source>
        <dbReference type="EMBL" id="KAA5596778.1"/>
    </source>
</evidence>
<dbReference type="Pfam" id="PF19865">
    <property type="entry name" value="DUF6338"/>
    <property type="match status" value="1"/>
</dbReference>
<proteinExistence type="predicted"/>
<protein>
    <submittedName>
        <fullName evidence="2">Uncharacterized protein</fullName>
    </submittedName>
</protein>
<feature type="transmembrane region" description="Helical" evidence="1">
    <location>
        <begin position="74"/>
        <end position="93"/>
    </location>
</feature>
<dbReference type="EMBL" id="VWPL01000040">
    <property type="protein sequence ID" value="KAA5596778.1"/>
    <property type="molecule type" value="Genomic_DNA"/>
</dbReference>
<dbReference type="InterPro" id="IPR045919">
    <property type="entry name" value="DUF6338"/>
</dbReference>
<sequence>MDDLLKNFDSYGALALFVVFALPGFISLQVWSLLVPAAARNLKDIIPDAMAFGVLNAVVGAPVFLFFATTPGQTYALAVAALVVLPVFWPFAIKNVLKRLERAGLILNRARSGWDAAFLRREPFFVIVHLKDGRRLGGYYGYESYAGLHPCSGHIYLEALWSLDEQGRFLAPIPDSRGVVLRPDDYHFVELLASPEETNG</sequence>
<comment type="caution">
    <text evidence="2">The sequence shown here is derived from an EMBL/GenBank/DDBJ whole genome shotgun (WGS) entry which is preliminary data.</text>
</comment>
<reference evidence="2 3" key="1">
    <citation type="submission" date="2019-09" db="EMBL/GenBank/DDBJ databases">
        <title>Draft Whole-Genome sequence of Blastochloris sulfoviridis DSM 729.</title>
        <authorList>
            <person name="Meyer T.E."/>
            <person name="Kyndt J.A."/>
        </authorList>
    </citation>
    <scope>NUCLEOTIDE SEQUENCE [LARGE SCALE GENOMIC DNA]</scope>
    <source>
        <strain evidence="2 3">DSM 729</strain>
    </source>
</reference>
<gene>
    <name evidence="2" type="ORF">F1193_15260</name>
</gene>